<keyword evidence="4" id="KW-0808">Transferase</keyword>
<dbReference type="PROSITE" id="PS50835">
    <property type="entry name" value="IG_LIKE"/>
    <property type="match status" value="1"/>
</dbReference>
<keyword evidence="5" id="KW-0418">Kinase</keyword>
<keyword evidence="3" id="KW-0723">Serine/threonine-protein kinase</keyword>
<keyword evidence="14" id="KW-1185">Reference proteome</keyword>
<feature type="domain" description="Ig-like" evidence="11">
    <location>
        <begin position="1013"/>
        <end position="1085"/>
    </location>
</feature>
<dbReference type="InterPro" id="IPR013783">
    <property type="entry name" value="Ig-like_fold"/>
</dbReference>
<dbReference type="SUPFAM" id="SSF56112">
    <property type="entry name" value="Protein kinase-like (PK-like)"/>
    <property type="match status" value="1"/>
</dbReference>
<evidence type="ECO:0000256" key="2">
    <source>
        <dbReference type="ARBA" id="ARBA00012513"/>
    </source>
</evidence>
<evidence type="ECO:0000256" key="5">
    <source>
        <dbReference type="ARBA" id="ARBA00022777"/>
    </source>
</evidence>
<gene>
    <name evidence="13" type="ORF">SKAU_G00357570</name>
</gene>
<evidence type="ECO:0000256" key="4">
    <source>
        <dbReference type="ARBA" id="ARBA00022679"/>
    </source>
</evidence>
<evidence type="ECO:0000259" key="11">
    <source>
        <dbReference type="PROSITE" id="PS50835"/>
    </source>
</evidence>
<feature type="compositionally biased region" description="Basic residues" evidence="10">
    <location>
        <begin position="842"/>
        <end position="852"/>
    </location>
</feature>
<feature type="region of interest" description="Disordered" evidence="10">
    <location>
        <begin position="102"/>
        <end position="124"/>
    </location>
</feature>
<dbReference type="GO" id="GO:0004674">
    <property type="term" value="F:protein serine/threonine kinase activity"/>
    <property type="evidence" value="ECO:0007669"/>
    <property type="project" value="UniProtKB-KW"/>
</dbReference>
<evidence type="ECO:0000256" key="3">
    <source>
        <dbReference type="ARBA" id="ARBA00022527"/>
    </source>
</evidence>
<organism evidence="13 14">
    <name type="scientific">Synaphobranchus kaupii</name>
    <name type="common">Kaup's arrowtooth eel</name>
    <dbReference type="NCBI Taxonomy" id="118154"/>
    <lineage>
        <taxon>Eukaryota</taxon>
        <taxon>Metazoa</taxon>
        <taxon>Chordata</taxon>
        <taxon>Craniata</taxon>
        <taxon>Vertebrata</taxon>
        <taxon>Euteleostomi</taxon>
        <taxon>Actinopterygii</taxon>
        <taxon>Neopterygii</taxon>
        <taxon>Teleostei</taxon>
        <taxon>Anguilliformes</taxon>
        <taxon>Synaphobranchidae</taxon>
        <taxon>Synaphobranchus</taxon>
    </lineage>
</organism>
<evidence type="ECO:0000313" key="14">
    <source>
        <dbReference type="Proteomes" id="UP001152622"/>
    </source>
</evidence>
<dbReference type="Gene3D" id="2.60.40.10">
    <property type="entry name" value="Immunoglobulins"/>
    <property type="match status" value="1"/>
</dbReference>
<evidence type="ECO:0000313" key="13">
    <source>
        <dbReference type="EMBL" id="KAJ8338971.1"/>
    </source>
</evidence>
<feature type="region of interest" description="Disordered" evidence="10">
    <location>
        <begin position="757"/>
        <end position="828"/>
    </location>
</feature>
<evidence type="ECO:0000256" key="1">
    <source>
        <dbReference type="ARBA" id="ARBA00008651"/>
    </source>
</evidence>
<feature type="compositionally biased region" description="Basic and acidic residues" evidence="10">
    <location>
        <begin position="857"/>
        <end position="871"/>
    </location>
</feature>
<feature type="region of interest" description="Disordered" evidence="10">
    <location>
        <begin position="368"/>
        <end position="391"/>
    </location>
</feature>
<comment type="similarity">
    <text evidence="1">Belongs to the protein kinase superfamily. Alpha-type protein kinase family. ALPK subfamily.</text>
</comment>
<dbReference type="PANTHER" id="PTHR47091:SF2">
    <property type="entry name" value="ALPHA-PROTEIN KINASE 2"/>
    <property type="match status" value="1"/>
</dbReference>
<dbReference type="Proteomes" id="UP001152622">
    <property type="component" value="Chromosome 17"/>
</dbReference>
<evidence type="ECO:0000256" key="10">
    <source>
        <dbReference type="SAM" id="MobiDB-lite"/>
    </source>
</evidence>
<dbReference type="InterPro" id="IPR036179">
    <property type="entry name" value="Ig-like_dom_sf"/>
</dbReference>
<evidence type="ECO:0000256" key="9">
    <source>
        <dbReference type="ARBA" id="ARBA00048679"/>
    </source>
</evidence>
<name>A0A9Q1IGS2_SYNKA</name>
<comment type="caution">
    <text evidence="13">The sequence shown here is derived from an EMBL/GenBank/DDBJ whole genome shotgun (WGS) entry which is preliminary data.</text>
</comment>
<dbReference type="PROSITE" id="PS51158">
    <property type="entry name" value="ALPHA_KINASE"/>
    <property type="match status" value="1"/>
</dbReference>
<evidence type="ECO:0000256" key="7">
    <source>
        <dbReference type="ARBA" id="ARBA00023319"/>
    </source>
</evidence>
<dbReference type="OrthoDB" id="301415at2759"/>
<keyword evidence="7" id="KW-0393">Immunoglobulin domain</keyword>
<sequence>MTTNKGEGRWETGWISAEKTEGVAKRRAVEGAGVGYTSHPDEAFGHAPLLSALEIWRRVTHRRSQTAQLHTETSTRGEMTDNQLDADVTNKLMTADATANPLWPELPSEEQNVTPQEGGHSQRDDLRADTFCNAVESLLPFVDSLTESSLNDSDSVARQINGNGDVAQSQPGLSAPVAPTDLNRSCTGTQVVHLLQPKAETGSFASNDLWLHTDQVPEGVEDHAILGKQNKCSDVAGFAGSHKGSRQESGYSLEMVAAIGSPINDSWFRTPPVKTWPSTGSWAGERTNIVHIVLSSLDEPPAIVVQTLEIMAIKDREGKPPQAQGNTQTTEQMCLIPAGKDNNDLTAERGVEKVQTLLKIQAGDSEVLPSDCGDKGDRETPLTEEHSSEVTSEDAICSSLPGTVASQNLCESDMTDILLSPEYFTTTVVCGSAEDITPVRGRMPVGEEDLEICCEKIIPSQEEIPSVDEKLETDALWKVTEDPLSPLHVDIKERVERSRSNEPLTFSGYSGEPSAVKPVHGEELRPDTVTQRAAETFQGLACAPAQRGHQTQSYTTVRRKDKSLHVNLQGERNEGLDFIMPLAPNCQRNIRLNTDTHTTLKGDQQRAAFLRTDRNRTFDRSRAFPLENQTEELVDVGKGKIAFGDYPSGDHDEKLAVCSARSFDKGLFKPSLPGDKRQPLTLGKKSYDTVRNLSKEFSKLLIFTGDCEEDKTAFITLDLDNTVGCETWPGLENGNRVDYMSSFEHMKTNKTRCVCETKPEMGSKMPQKTARTSSGSKTSTSHKSKEKPASHQGKSKQPTSKKHDTPIPESPVTCESTTANTQCKATPVTDVETKEITEKCIKSRGKKKKKQSQHSSGKVEAETLKEAESSAKPKTAKGKTDALDASLAEQAGSNDKLSALTSQTNCLQIQKQSEVKNVTATVKGKGIAFDNSVCATDTKESQSTGLAKQQGEYVLKRRHLFEDKDGKRPIESKPQKSTLIVKKDEQAVPAEAGHRRAYSEVVKQKPQIHKEVPKVLQNIMAEKLSEDPTSISLGCQFSGVSLESSAVWTKEGAILEETKRRAGDEQLLSFTISNASSKDLGRYQCCLICPLGTVTSEFYLTSDVLSELLPSQDHHAAEAVEGAGEDVKCTPLLFKEDFLSEQYFGEKQPASIVTEQAHFGEGMHRRAFRTKLLGGMLPVFSPGHPCVLKVHNAISQGTKNNEDLIQKNYSLAVEECCVQNTAREYIKAYTTVAKSADDFGEVPEIIPILLVHRPSNHIPYATLEEELIGDFVKYSVKDGKEINLTRRDSEPGQKCCAFQHWVYNRTEGNLLITDMQGVGMKLTDVGIATPKKGYKGFRGNCATSFIDQFKALHQCNKFCGLLGLKPLQPSQTKPRRTLTAPNPKPQPQPKKKTFAFNLKSKS</sequence>
<evidence type="ECO:0000256" key="8">
    <source>
        <dbReference type="ARBA" id="ARBA00047899"/>
    </source>
</evidence>
<dbReference type="SUPFAM" id="SSF48726">
    <property type="entry name" value="Immunoglobulin"/>
    <property type="match status" value="1"/>
</dbReference>
<dbReference type="GO" id="GO:0005524">
    <property type="term" value="F:ATP binding"/>
    <property type="evidence" value="ECO:0007669"/>
    <property type="project" value="InterPro"/>
</dbReference>
<feature type="region of interest" description="Disordered" evidence="10">
    <location>
        <begin position="498"/>
        <end position="519"/>
    </location>
</feature>
<comment type="catalytic activity">
    <reaction evidence="8">
        <text>L-threonyl-[protein] + ATP = O-phospho-L-threonyl-[protein] + ADP + H(+)</text>
        <dbReference type="Rhea" id="RHEA:46608"/>
        <dbReference type="Rhea" id="RHEA-COMP:11060"/>
        <dbReference type="Rhea" id="RHEA-COMP:11605"/>
        <dbReference type="ChEBI" id="CHEBI:15378"/>
        <dbReference type="ChEBI" id="CHEBI:30013"/>
        <dbReference type="ChEBI" id="CHEBI:30616"/>
        <dbReference type="ChEBI" id="CHEBI:61977"/>
        <dbReference type="ChEBI" id="CHEBI:456216"/>
        <dbReference type="EC" id="2.7.11.1"/>
    </reaction>
</comment>
<dbReference type="Gene3D" id="3.20.200.10">
    <property type="entry name" value="MHCK/EF2 kinase"/>
    <property type="match status" value="1"/>
</dbReference>
<dbReference type="EC" id="2.7.11.1" evidence="2"/>
<comment type="catalytic activity">
    <reaction evidence="9">
        <text>L-seryl-[protein] + ATP = O-phospho-L-seryl-[protein] + ADP + H(+)</text>
        <dbReference type="Rhea" id="RHEA:17989"/>
        <dbReference type="Rhea" id="RHEA-COMP:9863"/>
        <dbReference type="Rhea" id="RHEA-COMP:11604"/>
        <dbReference type="ChEBI" id="CHEBI:15378"/>
        <dbReference type="ChEBI" id="CHEBI:29999"/>
        <dbReference type="ChEBI" id="CHEBI:30616"/>
        <dbReference type="ChEBI" id="CHEBI:83421"/>
        <dbReference type="ChEBI" id="CHEBI:456216"/>
        <dbReference type="EC" id="2.7.11.1"/>
    </reaction>
</comment>
<proteinExistence type="inferred from homology"/>
<dbReference type="SMART" id="SM00811">
    <property type="entry name" value="Alpha_kinase"/>
    <property type="match status" value="1"/>
</dbReference>
<feature type="compositionally biased region" description="Polar residues" evidence="10">
    <location>
        <begin position="155"/>
        <end position="172"/>
    </location>
</feature>
<feature type="domain" description="Alpha-type protein kinase" evidence="12">
    <location>
        <begin position="1135"/>
        <end position="1367"/>
    </location>
</feature>
<accession>A0A9Q1IGS2</accession>
<feature type="region of interest" description="Disordered" evidence="10">
    <location>
        <begin position="1369"/>
        <end position="1402"/>
    </location>
</feature>
<feature type="compositionally biased region" description="Polar residues" evidence="10">
    <location>
        <begin position="813"/>
        <end position="824"/>
    </location>
</feature>
<evidence type="ECO:0000256" key="6">
    <source>
        <dbReference type="ARBA" id="ARBA00023157"/>
    </source>
</evidence>
<dbReference type="InterPro" id="IPR011009">
    <property type="entry name" value="Kinase-like_dom_sf"/>
</dbReference>
<feature type="region of interest" description="Disordered" evidence="10">
    <location>
        <begin position="155"/>
        <end position="177"/>
    </location>
</feature>
<feature type="compositionally biased region" description="Low complexity" evidence="10">
    <location>
        <begin position="768"/>
        <end position="779"/>
    </location>
</feature>
<keyword evidence="6" id="KW-1015">Disulfide bond</keyword>
<dbReference type="PANTHER" id="PTHR47091">
    <property type="entry name" value="ALPHA-PROTEIN KINASE 2-RELATED"/>
    <property type="match status" value="1"/>
</dbReference>
<dbReference type="InterPro" id="IPR007110">
    <property type="entry name" value="Ig-like_dom"/>
</dbReference>
<feature type="region of interest" description="Disordered" evidence="10">
    <location>
        <begin position="841"/>
        <end position="882"/>
    </location>
</feature>
<dbReference type="EMBL" id="JAINUF010000017">
    <property type="protein sequence ID" value="KAJ8338971.1"/>
    <property type="molecule type" value="Genomic_DNA"/>
</dbReference>
<feature type="compositionally biased region" description="Basic and acidic residues" evidence="10">
    <location>
        <begin position="372"/>
        <end position="388"/>
    </location>
</feature>
<reference evidence="13" key="1">
    <citation type="journal article" date="2023" name="Science">
        <title>Genome structures resolve the early diversification of teleost fishes.</title>
        <authorList>
            <person name="Parey E."/>
            <person name="Louis A."/>
            <person name="Montfort J."/>
            <person name="Bouchez O."/>
            <person name="Roques C."/>
            <person name="Iampietro C."/>
            <person name="Lluch J."/>
            <person name="Castinel A."/>
            <person name="Donnadieu C."/>
            <person name="Desvignes T."/>
            <person name="Floi Bucao C."/>
            <person name="Jouanno E."/>
            <person name="Wen M."/>
            <person name="Mejri S."/>
            <person name="Dirks R."/>
            <person name="Jansen H."/>
            <person name="Henkel C."/>
            <person name="Chen W.J."/>
            <person name="Zahm M."/>
            <person name="Cabau C."/>
            <person name="Klopp C."/>
            <person name="Thompson A.W."/>
            <person name="Robinson-Rechavi M."/>
            <person name="Braasch I."/>
            <person name="Lecointre G."/>
            <person name="Bobe J."/>
            <person name="Postlethwait J.H."/>
            <person name="Berthelot C."/>
            <person name="Roest Crollius H."/>
            <person name="Guiguen Y."/>
        </authorList>
    </citation>
    <scope>NUCLEOTIDE SEQUENCE</scope>
    <source>
        <strain evidence="13">WJC10195</strain>
    </source>
</reference>
<protein>
    <recommendedName>
        <fullName evidence="2">non-specific serine/threonine protein kinase</fullName>
        <ecNumber evidence="2">2.7.11.1</ecNumber>
    </recommendedName>
</protein>
<evidence type="ECO:0000259" key="12">
    <source>
        <dbReference type="PROSITE" id="PS51158"/>
    </source>
</evidence>
<dbReference type="Pfam" id="PF02816">
    <property type="entry name" value="Alpha_kinase"/>
    <property type="match status" value="1"/>
</dbReference>
<dbReference type="InterPro" id="IPR004166">
    <property type="entry name" value="a-kinase_dom"/>
</dbReference>